<evidence type="ECO:0000313" key="10">
    <source>
        <dbReference type="EMBL" id="RTH32144.1"/>
    </source>
</evidence>
<dbReference type="GO" id="GO:0004325">
    <property type="term" value="F:ferrochelatase activity"/>
    <property type="evidence" value="ECO:0007669"/>
    <property type="project" value="InterPro"/>
</dbReference>
<evidence type="ECO:0000256" key="4">
    <source>
        <dbReference type="ARBA" id="ARBA00023027"/>
    </source>
</evidence>
<evidence type="ECO:0000259" key="7">
    <source>
        <dbReference type="Pfam" id="PF10414"/>
    </source>
</evidence>
<reference evidence="13 14" key="2">
    <citation type="journal article" date="2019" name="Extremophiles">
        <title>Biogeography of thermophiles and predominance of Thermus scotoductus in domestic water heaters.</title>
        <authorList>
            <person name="Wilpiszeski R.L."/>
            <person name="Zhang Z."/>
            <person name="House C.H."/>
        </authorList>
    </citation>
    <scope>NUCLEOTIDE SEQUENCE [LARGE SCALE GENOMIC DNA]</scope>
    <source>
        <strain evidence="11 16">12_S12</strain>
        <strain evidence="12 15">1_S1</strain>
        <strain evidence="10 14">20_S20</strain>
        <strain evidence="9 13">32_S32</strain>
    </source>
</reference>
<sequence>MLDLRGRPVLFIGGGCETEAKVRSLLEVGAAVTLISPHPHPGLEPLLEDGKGPRFRWLRRGYRRGDLEGFQLCFAHPRERWLHPLIAQEARERGVWLNTVDDPAHCDFILPAVHRQGALIIAVSTSGVAPALGVRIRQELAKKYGPEYKEFLQILHAYRTIVKETFPHDFQARKAAWYRMMDSPALELVARGETEEAREVLLRALHQSGLEGVSS</sequence>
<dbReference type="EMBL" id="PEMW01000454">
    <property type="protein sequence ID" value="RTI48741.1"/>
    <property type="molecule type" value="Genomic_DNA"/>
</dbReference>
<evidence type="ECO:0000313" key="12">
    <source>
        <dbReference type="EMBL" id="RTI48741.1"/>
    </source>
</evidence>
<dbReference type="Gene3D" id="3.40.50.720">
    <property type="entry name" value="NAD(P)-binding Rossmann-like Domain"/>
    <property type="match status" value="1"/>
</dbReference>
<organism evidence="9 13">
    <name type="scientific">Thermus scotoductus</name>
    <dbReference type="NCBI Taxonomy" id="37636"/>
    <lineage>
        <taxon>Bacteria</taxon>
        <taxon>Thermotogati</taxon>
        <taxon>Deinococcota</taxon>
        <taxon>Deinococci</taxon>
        <taxon>Thermales</taxon>
        <taxon>Thermaceae</taxon>
        <taxon>Thermus</taxon>
    </lineage>
</organism>
<keyword evidence="5" id="KW-0627">Porphyrin biosynthesis</keyword>
<comment type="catalytic activity">
    <reaction evidence="6">
        <text>precorrin-2 + NAD(+) = sirohydrochlorin + NADH + 2 H(+)</text>
        <dbReference type="Rhea" id="RHEA:15613"/>
        <dbReference type="ChEBI" id="CHEBI:15378"/>
        <dbReference type="ChEBI" id="CHEBI:57540"/>
        <dbReference type="ChEBI" id="CHEBI:57945"/>
        <dbReference type="ChEBI" id="CHEBI:58351"/>
        <dbReference type="ChEBI" id="CHEBI:58827"/>
        <dbReference type="EC" id="1.3.1.76"/>
    </reaction>
</comment>
<dbReference type="UniPathway" id="UPA00262">
    <property type="reaction ID" value="UER00222"/>
</dbReference>
<gene>
    <name evidence="12" type="ORF">CSW14_12305</name>
    <name evidence="11" type="ORF">CSW25_07430</name>
    <name evidence="10" type="ORF">CSW33_06545</name>
    <name evidence="9" type="ORF">CSW45_06990</name>
</gene>
<dbReference type="Proteomes" id="UP000286928">
    <property type="component" value="Unassembled WGS sequence"/>
</dbReference>
<keyword evidence="16" id="KW-1185">Reference proteome</keyword>
<evidence type="ECO:0000313" key="11">
    <source>
        <dbReference type="EMBL" id="RTI06851.1"/>
    </source>
</evidence>
<dbReference type="EMBL" id="PEML01000233">
    <property type="protein sequence ID" value="RTI06851.1"/>
    <property type="molecule type" value="Genomic_DNA"/>
</dbReference>
<dbReference type="Pfam" id="PF14824">
    <property type="entry name" value="Sirohm_synth_M"/>
    <property type="match status" value="1"/>
</dbReference>
<dbReference type="GO" id="GO:0043115">
    <property type="term" value="F:precorrin-2 dehydrogenase activity"/>
    <property type="evidence" value="ECO:0007669"/>
    <property type="project" value="UniProtKB-EC"/>
</dbReference>
<dbReference type="InterPro" id="IPR028161">
    <property type="entry name" value="Met8-like"/>
</dbReference>
<evidence type="ECO:0000256" key="5">
    <source>
        <dbReference type="ARBA" id="ARBA00023244"/>
    </source>
</evidence>
<dbReference type="Proteomes" id="UP000286910">
    <property type="component" value="Unassembled WGS sequence"/>
</dbReference>
<feature type="domain" description="Siroheme synthase central" evidence="8">
    <location>
        <begin position="117"/>
        <end position="142"/>
    </location>
</feature>
<comment type="caution">
    <text evidence="9">The sequence shown here is derived from an EMBL/GenBank/DDBJ whole genome shotgun (WGS) entry which is preliminary data.</text>
</comment>
<protein>
    <recommendedName>
        <fullName evidence="2">precorrin-2 dehydrogenase</fullName>
        <ecNumber evidence="2">1.3.1.76</ecNumber>
    </recommendedName>
</protein>
<evidence type="ECO:0000313" key="14">
    <source>
        <dbReference type="Proteomes" id="UP000286928"/>
    </source>
</evidence>
<keyword evidence="3" id="KW-0560">Oxidoreductase</keyword>
<dbReference type="InterPro" id="IPR042518">
    <property type="entry name" value="SirC_C"/>
</dbReference>
<dbReference type="AlphaFoldDB" id="A0A430R7A4"/>
<dbReference type="PANTHER" id="PTHR35330:SF1">
    <property type="entry name" value="SIROHEME BIOSYNTHESIS PROTEIN MET8"/>
    <property type="match status" value="1"/>
</dbReference>
<dbReference type="PANTHER" id="PTHR35330">
    <property type="entry name" value="SIROHEME BIOSYNTHESIS PROTEIN MET8"/>
    <property type="match status" value="1"/>
</dbReference>
<dbReference type="InterPro" id="IPR036291">
    <property type="entry name" value="NAD(P)-bd_dom_sf"/>
</dbReference>
<evidence type="ECO:0000313" key="16">
    <source>
        <dbReference type="Proteomes" id="UP000287962"/>
    </source>
</evidence>
<dbReference type="Pfam" id="PF13241">
    <property type="entry name" value="NAD_binding_7"/>
    <property type="match status" value="1"/>
</dbReference>
<feature type="domain" description="Sirohaem synthase dimerisation" evidence="7">
    <location>
        <begin position="148"/>
        <end position="205"/>
    </location>
</feature>
<comment type="pathway">
    <text evidence="1">Porphyrin-containing compound metabolism; siroheme biosynthesis; sirohydrochlorin from precorrin-2: step 1/1.</text>
</comment>
<accession>A0A430R7A4</accession>
<evidence type="ECO:0000256" key="2">
    <source>
        <dbReference type="ARBA" id="ARBA00012400"/>
    </source>
</evidence>
<dbReference type="InterPro" id="IPR006367">
    <property type="entry name" value="Sirohaem_synthase_N"/>
</dbReference>
<dbReference type="Proteomes" id="UP000287467">
    <property type="component" value="Unassembled WGS sequence"/>
</dbReference>
<evidence type="ECO:0000313" key="13">
    <source>
        <dbReference type="Proteomes" id="UP000286910"/>
    </source>
</evidence>
<keyword evidence="4" id="KW-0520">NAD</keyword>
<dbReference type="GO" id="GO:0019354">
    <property type="term" value="P:siroheme biosynthetic process"/>
    <property type="evidence" value="ECO:0007669"/>
    <property type="project" value="UniProtKB-UniPathway"/>
</dbReference>
<dbReference type="Gene3D" id="1.10.8.610">
    <property type="entry name" value="SirC, precorrin-2 dehydrogenase, C-terminal helical domain-like"/>
    <property type="match status" value="1"/>
</dbReference>
<evidence type="ECO:0000259" key="8">
    <source>
        <dbReference type="Pfam" id="PF14824"/>
    </source>
</evidence>
<evidence type="ECO:0000313" key="9">
    <source>
        <dbReference type="EMBL" id="RTH03203.1"/>
    </source>
</evidence>
<dbReference type="Proteomes" id="UP000287962">
    <property type="component" value="Unassembled WGS sequence"/>
</dbReference>
<dbReference type="InterPro" id="IPR028281">
    <property type="entry name" value="Sirohaem_synthase_central"/>
</dbReference>
<evidence type="ECO:0000313" key="15">
    <source>
        <dbReference type="Proteomes" id="UP000287467"/>
    </source>
</evidence>
<reference evidence="11" key="1">
    <citation type="submission" date="2017-10" db="EMBL/GenBank/DDBJ databases">
        <authorList>
            <person name="Wilpiszeski R.L."/>
            <person name="Zhidan Z."/>
            <person name="House C.H."/>
        </authorList>
    </citation>
    <scope>NUCLEOTIDE SEQUENCE</scope>
    <source>
        <strain evidence="11">12_S12</strain>
    </source>
</reference>
<evidence type="ECO:0000256" key="6">
    <source>
        <dbReference type="ARBA" id="ARBA00047561"/>
    </source>
</evidence>
<proteinExistence type="predicted"/>
<dbReference type="SUPFAM" id="SSF51735">
    <property type="entry name" value="NAD(P)-binding Rossmann-fold domains"/>
    <property type="match status" value="1"/>
</dbReference>
<dbReference type="EMBL" id="PELR01000199">
    <property type="protein sequence ID" value="RTH03203.1"/>
    <property type="molecule type" value="Genomic_DNA"/>
</dbReference>
<dbReference type="NCBIfam" id="TIGR01470">
    <property type="entry name" value="cysG_Nterm"/>
    <property type="match status" value="1"/>
</dbReference>
<dbReference type="InterPro" id="IPR019478">
    <property type="entry name" value="Sirohaem_synthase_dimer_dom"/>
</dbReference>
<dbReference type="EC" id="1.3.1.76" evidence="2"/>
<name>A0A430R7A4_THESC</name>
<evidence type="ECO:0000256" key="3">
    <source>
        <dbReference type="ARBA" id="ARBA00023002"/>
    </source>
</evidence>
<dbReference type="EMBL" id="PEMD01000199">
    <property type="protein sequence ID" value="RTH32144.1"/>
    <property type="molecule type" value="Genomic_DNA"/>
</dbReference>
<evidence type="ECO:0000256" key="1">
    <source>
        <dbReference type="ARBA" id="ARBA00005010"/>
    </source>
</evidence>
<dbReference type="Pfam" id="PF10414">
    <property type="entry name" value="CysG_dimeriser"/>
    <property type="match status" value="1"/>
</dbReference>
<dbReference type="SUPFAM" id="SSF75615">
    <property type="entry name" value="Siroheme synthase middle domains-like"/>
    <property type="match status" value="1"/>
</dbReference>